<dbReference type="OrthoDB" id="67027at2759"/>
<protein>
    <recommendedName>
        <fullName evidence="2">RNase III domain-containing protein</fullName>
    </recommendedName>
</protein>
<dbReference type="AlphaFoldDB" id="A0A8H7WAU1"/>
<dbReference type="SUPFAM" id="SSF69065">
    <property type="entry name" value="RNase III domain-like"/>
    <property type="match status" value="1"/>
</dbReference>
<dbReference type="Gene3D" id="1.10.1520.10">
    <property type="entry name" value="Ribonuclease III domain"/>
    <property type="match status" value="1"/>
</dbReference>
<dbReference type="Proteomes" id="UP000664132">
    <property type="component" value="Unassembled WGS sequence"/>
</dbReference>
<dbReference type="EMBL" id="JAFJYH010000116">
    <property type="protein sequence ID" value="KAG4418979.1"/>
    <property type="molecule type" value="Genomic_DNA"/>
</dbReference>
<reference evidence="3" key="1">
    <citation type="submission" date="2021-02" db="EMBL/GenBank/DDBJ databases">
        <title>Genome sequence Cadophora malorum strain M34.</title>
        <authorList>
            <person name="Stefanovic E."/>
            <person name="Vu D."/>
            <person name="Scully C."/>
            <person name="Dijksterhuis J."/>
            <person name="Roader J."/>
            <person name="Houbraken J."/>
        </authorList>
    </citation>
    <scope>NUCLEOTIDE SEQUENCE</scope>
    <source>
        <strain evidence="3">M34</strain>
    </source>
</reference>
<sequence>MNRSSSLTRCALSAISANSWDTDRTIPAHAENTRSSAIIHEVPSSQSPQMEYTPRHHTNTSTTTSPVAGHPDLQTINYSTFANQPSTPQHTSTFPAARPESIASKATAKPSFQDYQTLVPEQHWPPHASGGIRTDLKLRRGILTHCAPGSSGHFQVNIERILRYTFQNGDLLEEALESPGSGMTCVGKTYRRCEEGNKQLAKVGKKVLKLVILDQCYTFRIKNQKRIINDMIGRSNLFKVGKNTKIESWVRNKMPKQEGKTRNPFRLLVDDARTEDATRTIERAMQAVIGAVYFDGGFETARRVMAQLRLTIKAGNEQNRGTLIDVGFGLDKGKRYRDDDGSGGSGTPLLK</sequence>
<comment type="caution">
    <text evidence="3">The sequence shown here is derived from an EMBL/GenBank/DDBJ whole genome shotgun (WGS) entry which is preliminary data.</text>
</comment>
<keyword evidence="4" id="KW-1185">Reference proteome</keyword>
<organism evidence="3 4">
    <name type="scientific">Cadophora malorum</name>
    <dbReference type="NCBI Taxonomy" id="108018"/>
    <lineage>
        <taxon>Eukaryota</taxon>
        <taxon>Fungi</taxon>
        <taxon>Dikarya</taxon>
        <taxon>Ascomycota</taxon>
        <taxon>Pezizomycotina</taxon>
        <taxon>Leotiomycetes</taxon>
        <taxon>Helotiales</taxon>
        <taxon>Ploettnerulaceae</taxon>
        <taxon>Cadophora</taxon>
    </lineage>
</organism>
<evidence type="ECO:0000313" key="3">
    <source>
        <dbReference type="EMBL" id="KAG4418979.1"/>
    </source>
</evidence>
<name>A0A8H7WAU1_9HELO</name>
<evidence type="ECO:0000313" key="4">
    <source>
        <dbReference type="Proteomes" id="UP000664132"/>
    </source>
</evidence>
<proteinExistence type="predicted"/>
<gene>
    <name evidence="3" type="ORF">IFR04_007926</name>
</gene>
<evidence type="ECO:0000259" key="2">
    <source>
        <dbReference type="Pfam" id="PF00636"/>
    </source>
</evidence>
<feature type="domain" description="RNase III" evidence="2">
    <location>
        <begin position="199"/>
        <end position="297"/>
    </location>
</feature>
<feature type="region of interest" description="Disordered" evidence="1">
    <location>
        <begin position="43"/>
        <end position="73"/>
    </location>
</feature>
<evidence type="ECO:0000256" key="1">
    <source>
        <dbReference type="SAM" id="MobiDB-lite"/>
    </source>
</evidence>
<accession>A0A8H7WAU1</accession>
<dbReference type="InterPro" id="IPR036389">
    <property type="entry name" value="RNase_III_sf"/>
</dbReference>
<dbReference type="Pfam" id="PF00636">
    <property type="entry name" value="Ribonuclease_3"/>
    <property type="match status" value="1"/>
</dbReference>
<dbReference type="GO" id="GO:0004525">
    <property type="term" value="F:ribonuclease III activity"/>
    <property type="evidence" value="ECO:0007669"/>
    <property type="project" value="InterPro"/>
</dbReference>
<dbReference type="GO" id="GO:0006396">
    <property type="term" value="P:RNA processing"/>
    <property type="evidence" value="ECO:0007669"/>
    <property type="project" value="InterPro"/>
</dbReference>
<dbReference type="InterPro" id="IPR000999">
    <property type="entry name" value="RNase_III_dom"/>
</dbReference>